<keyword evidence="3" id="KW-1185">Reference proteome</keyword>
<evidence type="ECO:0000256" key="1">
    <source>
        <dbReference type="SAM" id="MobiDB-lite"/>
    </source>
</evidence>
<reference evidence="2 3" key="1">
    <citation type="submission" date="2020-08" db="EMBL/GenBank/DDBJ databases">
        <title>Genomic Encyclopedia of Type Strains, Phase IV (KMG-IV): sequencing the most valuable type-strain genomes for metagenomic binning, comparative biology and taxonomic classification.</title>
        <authorList>
            <person name="Goeker M."/>
        </authorList>
    </citation>
    <scope>NUCLEOTIDE SEQUENCE [LARGE SCALE GENOMIC DNA]</scope>
    <source>
        <strain evidence="2 3">DSM 103725</strain>
    </source>
</reference>
<dbReference type="SUPFAM" id="SSF81301">
    <property type="entry name" value="Nucleotidyltransferase"/>
    <property type="match status" value="1"/>
</dbReference>
<evidence type="ECO:0008006" key="4">
    <source>
        <dbReference type="Google" id="ProtNLM"/>
    </source>
</evidence>
<protein>
    <recommendedName>
        <fullName evidence="4">Nucleotidyltransferase</fullName>
    </recommendedName>
</protein>
<dbReference type="AlphaFoldDB" id="A0A7X0H5P5"/>
<dbReference type="EMBL" id="JACHGY010000001">
    <property type="protein sequence ID" value="MBB6428601.1"/>
    <property type="molecule type" value="Genomic_DNA"/>
</dbReference>
<evidence type="ECO:0000313" key="2">
    <source>
        <dbReference type="EMBL" id="MBB6428601.1"/>
    </source>
</evidence>
<feature type="compositionally biased region" description="Polar residues" evidence="1">
    <location>
        <begin position="20"/>
        <end position="29"/>
    </location>
</feature>
<proteinExistence type="predicted"/>
<dbReference type="RefSeq" id="WP_184675888.1">
    <property type="nucleotide sequence ID" value="NZ_JACHGY010000001.1"/>
</dbReference>
<sequence>MAAPLLEALDQSRRGRASTRALTMGQSKQNQHESDLADALQDAVAMFRELKIGYALIGGLAAMVHGRSRYTEDVDFVAEPGHEDILAKHPEVMKRHRFDPACTWKLYHTSGIDIDLWKDDHAASIVKRAVRRKLGDRFAKVAEAHDLIAMKLRADRPQDDYDIAQIVEAQKIDAERIKSLVNASQFKRFKTIVQRIQP</sequence>
<accession>A0A7X0H5P5</accession>
<dbReference type="InterPro" id="IPR043519">
    <property type="entry name" value="NT_sf"/>
</dbReference>
<dbReference type="Proteomes" id="UP000541810">
    <property type="component" value="Unassembled WGS sequence"/>
</dbReference>
<comment type="caution">
    <text evidence="2">The sequence shown here is derived from an EMBL/GenBank/DDBJ whole genome shotgun (WGS) entry which is preliminary data.</text>
</comment>
<organism evidence="2 3">
    <name type="scientific">Algisphaera agarilytica</name>
    <dbReference type="NCBI Taxonomy" id="1385975"/>
    <lineage>
        <taxon>Bacteria</taxon>
        <taxon>Pseudomonadati</taxon>
        <taxon>Planctomycetota</taxon>
        <taxon>Phycisphaerae</taxon>
        <taxon>Phycisphaerales</taxon>
        <taxon>Phycisphaeraceae</taxon>
        <taxon>Algisphaera</taxon>
    </lineage>
</organism>
<name>A0A7X0H5P5_9BACT</name>
<feature type="region of interest" description="Disordered" evidence="1">
    <location>
        <begin position="12"/>
        <end position="33"/>
    </location>
</feature>
<dbReference type="Gene3D" id="3.30.460.40">
    <property type="match status" value="1"/>
</dbReference>
<evidence type="ECO:0000313" key="3">
    <source>
        <dbReference type="Proteomes" id="UP000541810"/>
    </source>
</evidence>
<gene>
    <name evidence="2" type="ORF">HNQ40_000407</name>
</gene>